<dbReference type="Gene3D" id="1.10.1280.10">
    <property type="entry name" value="Di-copper center containing domain from catechol oxidase"/>
    <property type="match status" value="1"/>
</dbReference>
<dbReference type="PANTHER" id="PTHR11474">
    <property type="entry name" value="TYROSINASE FAMILY MEMBER"/>
    <property type="match status" value="1"/>
</dbReference>
<keyword evidence="2" id="KW-0732">Signal</keyword>
<gene>
    <name evidence="4" type="ORF">MENT_LOCUS34069</name>
</gene>
<feature type="chain" id="PRO_5028138670" description="Tyrosinase copper-binding domain-containing protein" evidence="2">
    <location>
        <begin position="29"/>
        <end position="405"/>
    </location>
</feature>
<dbReference type="InterPro" id="IPR050316">
    <property type="entry name" value="Tyrosinase/Hemocyanin"/>
</dbReference>
<evidence type="ECO:0000313" key="4">
    <source>
        <dbReference type="EMBL" id="CAD2181894.1"/>
    </source>
</evidence>
<proteinExistence type="predicted"/>
<feature type="signal peptide" evidence="2">
    <location>
        <begin position="1"/>
        <end position="28"/>
    </location>
</feature>
<keyword evidence="1" id="KW-0479">Metal-binding</keyword>
<evidence type="ECO:0000259" key="3">
    <source>
        <dbReference type="PROSITE" id="PS00498"/>
    </source>
</evidence>
<evidence type="ECO:0000256" key="1">
    <source>
        <dbReference type="ARBA" id="ARBA00022723"/>
    </source>
</evidence>
<name>A0A6V7W4E8_MELEN</name>
<comment type="caution">
    <text evidence="4">The sequence shown here is derived from an EMBL/GenBank/DDBJ whole genome shotgun (WGS) entry which is preliminary data.</text>
</comment>
<dbReference type="GO" id="GO:0046872">
    <property type="term" value="F:metal ion binding"/>
    <property type="evidence" value="ECO:0007669"/>
    <property type="project" value="UniProtKB-KW"/>
</dbReference>
<dbReference type="EMBL" id="CAJEWN010000414">
    <property type="protein sequence ID" value="CAD2181894.1"/>
    <property type="molecule type" value="Genomic_DNA"/>
</dbReference>
<organism evidence="4 5">
    <name type="scientific">Meloidogyne enterolobii</name>
    <name type="common">Root-knot nematode worm</name>
    <name type="synonym">Meloidogyne mayaguensis</name>
    <dbReference type="NCBI Taxonomy" id="390850"/>
    <lineage>
        <taxon>Eukaryota</taxon>
        <taxon>Metazoa</taxon>
        <taxon>Ecdysozoa</taxon>
        <taxon>Nematoda</taxon>
        <taxon>Chromadorea</taxon>
        <taxon>Rhabditida</taxon>
        <taxon>Tylenchina</taxon>
        <taxon>Tylenchomorpha</taxon>
        <taxon>Tylenchoidea</taxon>
        <taxon>Meloidogynidae</taxon>
        <taxon>Meloidogyninae</taxon>
        <taxon>Meloidogyne</taxon>
    </lineage>
</organism>
<dbReference type="PROSITE" id="PS00498">
    <property type="entry name" value="TYROSINASE_2"/>
    <property type="match status" value="1"/>
</dbReference>
<feature type="domain" description="Tyrosinase copper-binding" evidence="3">
    <location>
        <begin position="318"/>
        <end position="329"/>
    </location>
</feature>
<protein>
    <recommendedName>
        <fullName evidence="3">Tyrosinase copper-binding domain-containing protein</fullName>
    </recommendedName>
</protein>
<dbReference type="Proteomes" id="UP000580250">
    <property type="component" value="Unassembled WGS sequence"/>
</dbReference>
<dbReference type="Pfam" id="PF00264">
    <property type="entry name" value="Tyrosinase"/>
    <property type="match status" value="1"/>
</dbReference>
<dbReference type="PRINTS" id="PR00092">
    <property type="entry name" value="TYROSINASE"/>
</dbReference>
<dbReference type="SUPFAM" id="SSF48056">
    <property type="entry name" value="Di-copper centre-containing domain"/>
    <property type="match status" value="1"/>
</dbReference>
<reference evidence="4 5" key="1">
    <citation type="submission" date="2020-08" db="EMBL/GenBank/DDBJ databases">
        <authorList>
            <person name="Koutsovoulos G."/>
            <person name="Danchin GJ E."/>
        </authorList>
    </citation>
    <scope>NUCLEOTIDE SEQUENCE [LARGE SCALE GENOMIC DNA]</scope>
</reference>
<evidence type="ECO:0000256" key="2">
    <source>
        <dbReference type="SAM" id="SignalP"/>
    </source>
</evidence>
<sequence length="405" mass="46332">MVTQNYFLILFIKFILITIITHISSVNAQSDCSTAPSATLEKICRKLHQIDKNTRNTPLYEDKLRMPDGSIGAYALCGDLYSCMDLGCLCNFLGGNGTSGTNKCSFQNLKKAIRKEYRMLSDVERARFHAALNAMKRNGDYDMLSKIHSEFAETGGAHSGPAFLPWHREFIKRFEFSLKKVDPRISLPYWDSTLDGVLPTPKDSIMFSNEFMGTTDNAGNLIRGDFAGWRTLTASLFRYKIYRFVGKSKHSSACRCRRKLFSIQWLMKQNKIDLVLGYPSPRQGCTAPSSFDTLEYTHNAIHTFVGGDMDEMKDSANDPIFFLHHCFVDMIWELWRIKNQNRNERKTVYPLDRLKCSARHHFVNSIMEPFEAIPNINGLCNEYTDNLYEYDPRPSCELGPNCGSK</sequence>
<dbReference type="InterPro" id="IPR008922">
    <property type="entry name" value="Di-copper_centre_dom_sf"/>
</dbReference>
<dbReference type="PANTHER" id="PTHR11474:SF21">
    <property type="entry name" value="SHKT DOMAIN-CONTAINING PROTEIN"/>
    <property type="match status" value="1"/>
</dbReference>
<evidence type="ECO:0000313" key="5">
    <source>
        <dbReference type="Proteomes" id="UP000580250"/>
    </source>
</evidence>
<dbReference type="OrthoDB" id="6132182at2759"/>
<dbReference type="GO" id="GO:0016491">
    <property type="term" value="F:oxidoreductase activity"/>
    <property type="evidence" value="ECO:0007669"/>
    <property type="project" value="InterPro"/>
</dbReference>
<accession>A0A6V7W4E8</accession>
<dbReference type="InterPro" id="IPR002227">
    <property type="entry name" value="Tyrosinase_Cu-bd"/>
</dbReference>
<dbReference type="AlphaFoldDB" id="A0A6V7W4E8"/>